<dbReference type="STRING" id="89065.SAMN05216605_121121"/>
<sequence length="156" mass="17829">MNIELLLANYESAVEQAPRRVVAGTAKWAADVPQEAGVYVLWKDGDPVYVGETSGLRLRFRDLTNFANHTFARNAAREFTIATDDLVMLRQVLSRNYELSFVVVPFGRKEVEEYLILRWRSTLVNKSTSRLKKSKQYDWVQPSPRLPLVATRSGPQ</sequence>
<dbReference type="RefSeq" id="WP_074758286.1">
    <property type="nucleotide sequence ID" value="NZ_FNCO01000021.1"/>
</dbReference>
<dbReference type="EMBL" id="FNCO01000021">
    <property type="protein sequence ID" value="SDJ10387.1"/>
    <property type="molecule type" value="Genomic_DNA"/>
</dbReference>
<gene>
    <name evidence="1" type="ORF">SAMN05216605_121121</name>
</gene>
<dbReference type="AlphaFoldDB" id="A0A1G8R0C3"/>
<name>A0A1G8R0C3_9PSED</name>
<keyword evidence="2" id="KW-1185">Reference proteome</keyword>
<reference evidence="2" key="1">
    <citation type="submission" date="2016-10" db="EMBL/GenBank/DDBJ databases">
        <authorList>
            <person name="Varghese N."/>
            <person name="Submissions S."/>
        </authorList>
    </citation>
    <scope>NUCLEOTIDE SEQUENCE [LARGE SCALE GENOMIC DNA]</scope>
    <source>
        <strain evidence="2">ATCC 700689</strain>
    </source>
</reference>
<evidence type="ECO:0000313" key="2">
    <source>
        <dbReference type="Proteomes" id="UP000182894"/>
    </source>
</evidence>
<proteinExistence type="predicted"/>
<dbReference type="Proteomes" id="UP000182894">
    <property type="component" value="Unassembled WGS sequence"/>
</dbReference>
<organism evidence="1 2">
    <name type="scientific">Pseudomonas abietaniphila</name>
    <dbReference type="NCBI Taxonomy" id="89065"/>
    <lineage>
        <taxon>Bacteria</taxon>
        <taxon>Pseudomonadati</taxon>
        <taxon>Pseudomonadota</taxon>
        <taxon>Gammaproteobacteria</taxon>
        <taxon>Pseudomonadales</taxon>
        <taxon>Pseudomonadaceae</taxon>
        <taxon>Pseudomonas</taxon>
    </lineage>
</organism>
<protein>
    <recommendedName>
        <fullName evidence="3">GIY-YIG catalytic domain-containing protein</fullName>
    </recommendedName>
</protein>
<evidence type="ECO:0008006" key="3">
    <source>
        <dbReference type="Google" id="ProtNLM"/>
    </source>
</evidence>
<evidence type="ECO:0000313" key="1">
    <source>
        <dbReference type="EMBL" id="SDJ10387.1"/>
    </source>
</evidence>
<accession>A0A1G8R0C3</accession>
<dbReference type="OrthoDB" id="6902093at2"/>